<protein>
    <recommendedName>
        <fullName evidence="3">Zinc ribbon domain-containing protein</fullName>
    </recommendedName>
</protein>
<dbReference type="EMBL" id="JAEAGR010000004">
    <property type="protein sequence ID" value="MBH1940361.1"/>
    <property type="molecule type" value="Genomic_DNA"/>
</dbReference>
<dbReference type="Proteomes" id="UP000623269">
    <property type="component" value="Unassembled WGS sequence"/>
</dbReference>
<evidence type="ECO:0008006" key="3">
    <source>
        <dbReference type="Google" id="ProtNLM"/>
    </source>
</evidence>
<sequence>MLIIRHIFNRKKKVSYIDEKTSSNFLETDDEFSLEEDESLENRGKASVLKEDNMDIEDDREYEIVEREILPAKIICPDCGGITLEGLEFCDKCGGEL</sequence>
<organism evidence="1 2">
    <name type="scientific">Mobilitalea sibirica</name>
    <dbReference type="NCBI Taxonomy" id="1462919"/>
    <lineage>
        <taxon>Bacteria</taxon>
        <taxon>Bacillati</taxon>
        <taxon>Bacillota</taxon>
        <taxon>Clostridia</taxon>
        <taxon>Lachnospirales</taxon>
        <taxon>Lachnospiraceae</taxon>
        <taxon>Mobilitalea</taxon>
    </lineage>
</organism>
<dbReference type="AlphaFoldDB" id="A0A8J7HAV5"/>
<comment type="caution">
    <text evidence="1">The sequence shown here is derived from an EMBL/GenBank/DDBJ whole genome shotgun (WGS) entry which is preliminary data.</text>
</comment>
<reference evidence="1" key="1">
    <citation type="submission" date="2020-12" db="EMBL/GenBank/DDBJ databases">
        <title>M. sibirica DSM 26468T genome.</title>
        <authorList>
            <person name="Thieme N."/>
            <person name="Rettenmaier R."/>
            <person name="Zverlov V."/>
            <person name="Liebl W."/>
        </authorList>
    </citation>
    <scope>NUCLEOTIDE SEQUENCE</scope>
    <source>
        <strain evidence="1">DSM 26468</strain>
    </source>
</reference>
<keyword evidence="2" id="KW-1185">Reference proteome</keyword>
<evidence type="ECO:0000313" key="1">
    <source>
        <dbReference type="EMBL" id="MBH1940361.1"/>
    </source>
</evidence>
<proteinExistence type="predicted"/>
<accession>A0A8J7HAV5</accession>
<dbReference type="RefSeq" id="WP_197660586.1">
    <property type="nucleotide sequence ID" value="NZ_JAEAGR010000004.1"/>
</dbReference>
<gene>
    <name evidence="1" type="ORF">I5677_05555</name>
</gene>
<name>A0A8J7HAV5_9FIRM</name>
<evidence type="ECO:0000313" key="2">
    <source>
        <dbReference type="Proteomes" id="UP000623269"/>
    </source>
</evidence>